<sequence length="312" mass="33743">MPSLAATRASNAAFKHSVTAPPVAVFVGGTSGIGQGMAEVFANNTKGNSHIVIVGRNRDAAEKILASMPKPESGAVTREFVRCDVTLMKNVATAAQEILSRHPKINYLVMSPGVMTLAGRDETTEGIDKKLAVHYYARWKFLNDLLPGLTKAADANERVAVMSVLAPAAGGAIDLDDLALKNSFSVTRAALVTPTYNDMMMESFAEQEPRIPFIHASPGVVRTSLAASSPSWALRYSASALLLLARPFSVTGAECGEYMWNSIYNTAIKPGAWRTNSRGEDLKKQRYYGDEAQRKAVWEHTVQVMQHALASK</sequence>
<dbReference type="InterPro" id="IPR052228">
    <property type="entry name" value="Sec_Metab_Biosynth_Oxidored"/>
</dbReference>
<evidence type="ECO:0000313" key="3">
    <source>
        <dbReference type="Proteomes" id="UP000054270"/>
    </source>
</evidence>
<dbReference type="Proteomes" id="UP000054270">
    <property type="component" value="Unassembled WGS sequence"/>
</dbReference>
<dbReference type="PANTHER" id="PTHR47534">
    <property type="entry name" value="YALI0E05731P"/>
    <property type="match status" value="1"/>
</dbReference>
<dbReference type="STRING" id="945553.A0A0D2KN26"/>
<protein>
    <recommendedName>
        <fullName evidence="4">Ketoreductase (KR) domain-containing protein</fullName>
    </recommendedName>
</protein>
<keyword evidence="1" id="KW-0560">Oxidoreductase</keyword>
<dbReference type="OrthoDB" id="2898509at2759"/>
<keyword evidence="3" id="KW-1185">Reference proteome</keyword>
<evidence type="ECO:0008006" key="4">
    <source>
        <dbReference type="Google" id="ProtNLM"/>
    </source>
</evidence>
<dbReference type="OMA" id="FKRVCEE"/>
<organism evidence="2 3">
    <name type="scientific">Hypholoma sublateritium (strain FD-334 SS-4)</name>
    <dbReference type="NCBI Taxonomy" id="945553"/>
    <lineage>
        <taxon>Eukaryota</taxon>
        <taxon>Fungi</taxon>
        <taxon>Dikarya</taxon>
        <taxon>Basidiomycota</taxon>
        <taxon>Agaricomycotina</taxon>
        <taxon>Agaricomycetes</taxon>
        <taxon>Agaricomycetidae</taxon>
        <taxon>Agaricales</taxon>
        <taxon>Agaricineae</taxon>
        <taxon>Strophariaceae</taxon>
        <taxon>Hypholoma</taxon>
    </lineage>
</organism>
<dbReference type="SUPFAM" id="SSF51735">
    <property type="entry name" value="NAD(P)-binding Rossmann-fold domains"/>
    <property type="match status" value="1"/>
</dbReference>
<dbReference type="Pfam" id="PF00106">
    <property type="entry name" value="adh_short"/>
    <property type="match status" value="1"/>
</dbReference>
<reference evidence="3" key="1">
    <citation type="submission" date="2014-04" db="EMBL/GenBank/DDBJ databases">
        <title>Evolutionary Origins and Diversification of the Mycorrhizal Mutualists.</title>
        <authorList>
            <consortium name="DOE Joint Genome Institute"/>
            <consortium name="Mycorrhizal Genomics Consortium"/>
            <person name="Kohler A."/>
            <person name="Kuo A."/>
            <person name="Nagy L.G."/>
            <person name="Floudas D."/>
            <person name="Copeland A."/>
            <person name="Barry K.W."/>
            <person name="Cichocki N."/>
            <person name="Veneault-Fourrey C."/>
            <person name="LaButti K."/>
            <person name="Lindquist E.A."/>
            <person name="Lipzen A."/>
            <person name="Lundell T."/>
            <person name="Morin E."/>
            <person name="Murat C."/>
            <person name="Riley R."/>
            <person name="Ohm R."/>
            <person name="Sun H."/>
            <person name="Tunlid A."/>
            <person name="Henrissat B."/>
            <person name="Grigoriev I.V."/>
            <person name="Hibbett D.S."/>
            <person name="Martin F."/>
        </authorList>
    </citation>
    <scope>NUCLEOTIDE SEQUENCE [LARGE SCALE GENOMIC DNA]</scope>
    <source>
        <strain evidence="3">FD-334 SS-4</strain>
    </source>
</reference>
<gene>
    <name evidence="2" type="ORF">HYPSUDRAFT_58495</name>
</gene>
<name>A0A0D2KN26_HYPSF</name>
<dbReference type="InterPro" id="IPR036291">
    <property type="entry name" value="NAD(P)-bd_dom_sf"/>
</dbReference>
<evidence type="ECO:0000313" key="2">
    <source>
        <dbReference type="EMBL" id="KJA16022.1"/>
    </source>
</evidence>
<dbReference type="InterPro" id="IPR002347">
    <property type="entry name" value="SDR_fam"/>
</dbReference>
<proteinExistence type="predicted"/>
<dbReference type="EMBL" id="KN817630">
    <property type="protein sequence ID" value="KJA16022.1"/>
    <property type="molecule type" value="Genomic_DNA"/>
</dbReference>
<dbReference type="Gene3D" id="3.40.50.720">
    <property type="entry name" value="NAD(P)-binding Rossmann-like Domain"/>
    <property type="match status" value="1"/>
</dbReference>
<dbReference type="AlphaFoldDB" id="A0A0D2KN26"/>
<dbReference type="PANTHER" id="PTHR47534:SF3">
    <property type="entry name" value="ALCOHOL DEHYDROGENASE-LIKE C-TERMINAL DOMAIN-CONTAINING PROTEIN"/>
    <property type="match status" value="1"/>
</dbReference>
<accession>A0A0D2KN26</accession>
<evidence type="ECO:0000256" key="1">
    <source>
        <dbReference type="ARBA" id="ARBA00023002"/>
    </source>
</evidence>
<dbReference type="GO" id="GO:0016491">
    <property type="term" value="F:oxidoreductase activity"/>
    <property type="evidence" value="ECO:0007669"/>
    <property type="project" value="UniProtKB-KW"/>
</dbReference>